<keyword evidence="3" id="KW-0676">Redox-active center</keyword>
<organism evidence="5 6">
    <name type="scientific">Brevibacterium celere</name>
    <dbReference type="NCBI Taxonomy" id="225845"/>
    <lineage>
        <taxon>Bacteria</taxon>
        <taxon>Bacillati</taxon>
        <taxon>Actinomycetota</taxon>
        <taxon>Actinomycetes</taxon>
        <taxon>Micrococcales</taxon>
        <taxon>Brevibacteriaceae</taxon>
        <taxon>Brevibacterium</taxon>
    </lineage>
</organism>
<dbReference type="PROSITE" id="PS51352">
    <property type="entry name" value="THIOREDOXIN_2"/>
    <property type="match status" value="1"/>
</dbReference>
<dbReference type="PANTHER" id="PTHR43110:SF1">
    <property type="entry name" value="THIOL PEROXIDASE"/>
    <property type="match status" value="1"/>
</dbReference>
<dbReference type="AlphaFoldDB" id="A0A366II62"/>
<dbReference type="RefSeq" id="WP_113904048.1">
    <property type="nucleotide sequence ID" value="NZ_QNSB01000005.1"/>
</dbReference>
<dbReference type="Gene3D" id="3.40.30.10">
    <property type="entry name" value="Glutaredoxin"/>
    <property type="match status" value="1"/>
</dbReference>
<dbReference type="InterPro" id="IPR000866">
    <property type="entry name" value="AhpC/TSA"/>
</dbReference>
<evidence type="ECO:0000256" key="3">
    <source>
        <dbReference type="ARBA" id="ARBA00023284"/>
    </source>
</evidence>
<dbReference type="EMBL" id="QNSB01000005">
    <property type="protein sequence ID" value="RBP71543.1"/>
    <property type="molecule type" value="Genomic_DNA"/>
</dbReference>
<feature type="domain" description="Thioredoxin" evidence="4">
    <location>
        <begin position="3"/>
        <end position="154"/>
    </location>
</feature>
<comment type="caution">
    <text evidence="5">The sequence shown here is derived from an EMBL/GenBank/DDBJ whole genome shotgun (WGS) entry which is preliminary data.</text>
</comment>
<proteinExistence type="predicted"/>
<dbReference type="InterPro" id="IPR036249">
    <property type="entry name" value="Thioredoxin-like_sf"/>
</dbReference>
<dbReference type="InterPro" id="IPR013766">
    <property type="entry name" value="Thioredoxin_domain"/>
</dbReference>
<gene>
    <name evidence="5" type="ORF">DFO65_105145</name>
</gene>
<evidence type="ECO:0000256" key="1">
    <source>
        <dbReference type="ARBA" id="ARBA00022559"/>
    </source>
</evidence>
<protein>
    <submittedName>
        <fullName evidence="5">Peroxiredoxin</fullName>
    </submittedName>
</protein>
<keyword evidence="1" id="KW-0560">Oxidoreductase</keyword>
<dbReference type="InterPro" id="IPR050455">
    <property type="entry name" value="Tpx_Peroxidase_subfamily"/>
</dbReference>
<dbReference type="Pfam" id="PF00578">
    <property type="entry name" value="AhpC-TSA"/>
    <property type="match status" value="1"/>
</dbReference>
<dbReference type="PANTHER" id="PTHR43110">
    <property type="entry name" value="THIOL PEROXIDASE"/>
    <property type="match status" value="1"/>
</dbReference>
<dbReference type="GO" id="GO:0004601">
    <property type="term" value="F:peroxidase activity"/>
    <property type="evidence" value="ECO:0007669"/>
    <property type="project" value="UniProtKB-KW"/>
</dbReference>
<dbReference type="SUPFAM" id="SSF52833">
    <property type="entry name" value="Thioredoxin-like"/>
    <property type="match status" value="1"/>
</dbReference>
<keyword evidence="6" id="KW-1185">Reference proteome</keyword>
<evidence type="ECO:0000256" key="2">
    <source>
        <dbReference type="ARBA" id="ARBA00022862"/>
    </source>
</evidence>
<dbReference type="Proteomes" id="UP000253509">
    <property type="component" value="Unassembled WGS sequence"/>
</dbReference>
<evidence type="ECO:0000313" key="6">
    <source>
        <dbReference type="Proteomes" id="UP000253509"/>
    </source>
</evidence>
<keyword evidence="1" id="KW-0575">Peroxidase</keyword>
<evidence type="ECO:0000313" key="5">
    <source>
        <dbReference type="EMBL" id="RBP71543.1"/>
    </source>
</evidence>
<accession>A0A366II62</accession>
<name>A0A366II62_9MICO</name>
<evidence type="ECO:0000259" key="4">
    <source>
        <dbReference type="PROSITE" id="PS51352"/>
    </source>
</evidence>
<keyword evidence="2" id="KW-0049">Antioxidant</keyword>
<sequence>MILVPGDRAPGFRVPDQFGSVLDLAEVRQRSTVLVAFLPFAFSPVCGDEIRSLQSLHEELGEKAAPIEIIGITADSKYTLAAWSETAGVTFRLGSDFWPHGEVARSFGVFDDGHGVAERGVFVVSTAGTIVSSRRVARTQVRDFHIDIAEAMSAAERG</sequence>
<reference evidence="5 6" key="1">
    <citation type="submission" date="2018-06" db="EMBL/GenBank/DDBJ databases">
        <title>Freshwater and sediment microbial communities from various areas in North America, analyzing microbe dynamics in response to fracking.</title>
        <authorList>
            <person name="Lamendella R."/>
        </authorList>
    </citation>
    <scope>NUCLEOTIDE SEQUENCE [LARGE SCALE GENOMIC DNA]</scope>
    <source>
        <strain evidence="5 6">3b_TX</strain>
    </source>
</reference>